<dbReference type="OrthoDB" id="10062908at2759"/>
<dbReference type="AlphaFoldDB" id="A0A1X7VSJ7"/>
<name>A0A1X7VSJ7_AMPQE</name>
<dbReference type="InParanoid" id="A0A1X7VSJ7"/>
<evidence type="ECO:0000313" key="1">
    <source>
        <dbReference type="EnsemblMetazoa" id="Aqu2.1.42800_001"/>
    </source>
</evidence>
<sequence>WFKSWNIDVASEKKLRETMKADLEELQVKAAAVPFSFSTKMKQEIKPAPLAYITNLKSAIFCLLEEKASHNQLSWHNGLIPPNEIWMKQGRDK</sequence>
<accession>A0A1X7VSJ7</accession>
<reference evidence="1" key="1">
    <citation type="submission" date="2017-05" db="UniProtKB">
        <authorList>
            <consortium name="EnsemblMetazoa"/>
        </authorList>
    </citation>
    <scope>IDENTIFICATION</scope>
</reference>
<proteinExistence type="predicted"/>
<dbReference type="PANTHER" id="PTHR31424">
    <property type="entry name" value="PROTEIN CBG23806"/>
    <property type="match status" value="1"/>
</dbReference>
<organism evidence="1">
    <name type="scientific">Amphimedon queenslandica</name>
    <name type="common">Sponge</name>
    <dbReference type="NCBI Taxonomy" id="400682"/>
    <lineage>
        <taxon>Eukaryota</taxon>
        <taxon>Metazoa</taxon>
        <taxon>Porifera</taxon>
        <taxon>Demospongiae</taxon>
        <taxon>Heteroscleromorpha</taxon>
        <taxon>Haplosclerida</taxon>
        <taxon>Niphatidae</taxon>
        <taxon>Amphimedon</taxon>
    </lineage>
</organism>
<protein>
    <submittedName>
        <fullName evidence="1">Uncharacterized protein</fullName>
    </submittedName>
</protein>
<dbReference type="EnsemblMetazoa" id="Aqu2.1.42800_001">
    <property type="protein sequence ID" value="Aqu2.1.42800_001"/>
    <property type="gene ID" value="Aqu2.1.42800"/>
</dbReference>